<sequence>MDVGAGIGGNDGGKEMAAKRAGAASLQPLGEALVVEPMPVRARDRAQLVAHLELRDADHAPRRIRAAPRRLAAAARFLVLALPEAAGIRRRHPGGGHGDMALGAACQEDDAEVAIVDRRRHRRRRAGGREALQPGREDVEVVGGRAREARAGRGEAVGVGAAGELELLVPERRRHGGVLVRRLEEAAGISFAGGASIRSSR</sequence>
<name>B8BJ43_ORYSI</name>
<dbReference type="HOGENOM" id="CLU_1362384_0_0_1"/>
<reference evidence="1 2" key="1">
    <citation type="journal article" date="2005" name="PLoS Biol.">
        <title>The genomes of Oryza sativa: a history of duplications.</title>
        <authorList>
            <person name="Yu J."/>
            <person name="Wang J."/>
            <person name="Lin W."/>
            <person name="Li S."/>
            <person name="Li H."/>
            <person name="Zhou J."/>
            <person name="Ni P."/>
            <person name="Dong W."/>
            <person name="Hu S."/>
            <person name="Zeng C."/>
            <person name="Zhang J."/>
            <person name="Zhang Y."/>
            <person name="Li R."/>
            <person name="Xu Z."/>
            <person name="Li S."/>
            <person name="Li X."/>
            <person name="Zheng H."/>
            <person name="Cong L."/>
            <person name="Lin L."/>
            <person name="Yin J."/>
            <person name="Geng J."/>
            <person name="Li G."/>
            <person name="Shi J."/>
            <person name="Liu J."/>
            <person name="Lv H."/>
            <person name="Li J."/>
            <person name="Wang J."/>
            <person name="Deng Y."/>
            <person name="Ran L."/>
            <person name="Shi X."/>
            <person name="Wang X."/>
            <person name="Wu Q."/>
            <person name="Li C."/>
            <person name="Ren X."/>
            <person name="Wang J."/>
            <person name="Wang X."/>
            <person name="Li D."/>
            <person name="Liu D."/>
            <person name="Zhang X."/>
            <person name="Ji Z."/>
            <person name="Zhao W."/>
            <person name="Sun Y."/>
            <person name="Zhang Z."/>
            <person name="Bao J."/>
            <person name="Han Y."/>
            <person name="Dong L."/>
            <person name="Ji J."/>
            <person name="Chen P."/>
            <person name="Wu S."/>
            <person name="Liu J."/>
            <person name="Xiao Y."/>
            <person name="Bu D."/>
            <person name="Tan J."/>
            <person name="Yang L."/>
            <person name="Ye C."/>
            <person name="Zhang J."/>
            <person name="Xu J."/>
            <person name="Zhou Y."/>
            <person name="Yu Y."/>
            <person name="Zhang B."/>
            <person name="Zhuang S."/>
            <person name="Wei H."/>
            <person name="Liu B."/>
            <person name="Lei M."/>
            <person name="Yu H."/>
            <person name="Li Y."/>
            <person name="Xu H."/>
            <person name="Wei S."/>
            <person name="He X."/>
            <person name="Fang L."/>
            <person name="Zhang Z."/>
            <person name="Zhang Y."/>
            <person name="Huang X."/>
            <person name="Su Z."/>
            <person name="Tong W."/>
            <person name="Li J."/>
            <person name="Tong Z."/>
            <person name="Li S."/>
            <person name="Ye J."/>
            <person name="Wang L."/>
            <person name="Fang L."/>
            <person name="Lei T."/>
            <person name="Chen C."/>
            <person name="Chen H."/>
            <person name="Xu Z."/>
            <person name="Li H."/>
            <person name="Huang H."/>
            <person name="Zhang F."/>
            <person name="Xu H."/>
            <person name="Li N."/>
            <person name="Zhao C."/>
            <person name="Li S."/>
            <person name="Dong L."/>
            <person name="Huang Y."/>
            <person name="Li L."/>
            <person name="Xi Y."/>
            <person name="Qi Q."/>
            <person name="Li W."/>
            <person name="Zhang B."/>
            <person name="Hu W."/>
            <person name="Zhang Y."/>
            <person name="Tian X."/>
            <person name="Jiao Y."/>
            <person name="Liang X."/>
            <person name="Jin J."/>
            <person name="Gao L."/>
            <person name="Zheng W."/>
            <person name="Hao B."/>
            <person name="Liu S."/>
            <person name="Wang W."/>
            <person name="Yuan L."/>
            <person name="Cao M."/>
            <person name="McDermott J."/>
            <person name="Samudrala R."/>
            <person name="Wang J."/>
            <person name="Wong G.K."/>
            <person name="Yang H."/>
        </authorList>
    </citation>
    <scope>NUCLEOTIDE SEQUENCE [LARGE SCALE GENOMIC DNA]</scope>
    <source>
        <strain evidence="2">cv. 93-11</strain>
    </source>
</reference>
<evidence type="ECO:0000313" key="1">
    <source>
        <dbReference type="EMBL" id="EEC67679.1"/>
    </source>
</evidence>
<organism evidence="1 2">
    <name type="scientific">Oryza sativa subsp. indica</name>
    <name type="common">Rice</name>
    <dbReference type="NCBI Taxonomy" id="39946"/>
    <lineage>
        <taxon>Eukaryota</taxon>
        <taxon>Viridiplantae</taxon>
        <taxon>Streptophyta</taxon>
        <taxon>Embryophyta</taxon>
        <taxon>Tracheophyta</taxon>
        <taxon>Spermatophyta</taxon>
        <taxon>Magnoliopsida</taxon>
        <taxon>Liliopsida</taxon>
        <taxon>Poales</taxon>
        <taxon>Poaceae</taxon>
        <taxon>BOP clade</taxon>
        <taxon>Oryzoideae</taxon>
        <taxon>Oryzeae</taxon>
        <taxon>Oryzinae</taxon>
        <taxon>Oryza</taxon>
        <taxon>Oryza sativa</taxon>
    </lineage>
</organism>
<dbReference type="EMBL" id="CM000136">
    <property type="protein sequence ID" value="EEC67679.1"/>
    <property type="molecule type" value="Genomic_DNA"/>
</dbReference>
<dbReference type="AlphaFoldDB" id="B8BJ43"/>
<dbReference type="Proteomes" id="UP000007015">
    <property type="component" value="Chromosome 11"/>
</dbReference>
<proteinExistence type="predicted"/>
<evidence type="ECO:0000313" key="2">
    <source>
        <dbReference type="Proteomes" id="UP000007015"/>
    </source>
</evidence>
<accession>B8BJ43</accession>
<dbReference type="Gramene" id="BGIOSGA034495-TA">
    <property type="protein sequence ID" value="BGIOSGA034495-PA"/>
    <property type="gene ID" value="BGIOSGA034495"/>
</dbReference>
<protein>
    <submittedName>
        <fullName evidence="1">Uncharacterized protein</fullName>
    </submittedName>
</protein>
<keyword evidence="2" id="KW-1185">Reference proteome</keyword>
<gene>
    <name evidence="1" type="ORF">OsI_35114</name>
</gene>